<sequence length="136" mass="14562">MTEERPGPERGMPPGGLVGRSVEEFVQQLRGFTDRARTVAGSMPTKLSIPALPSPPGAMSAAQLRAVADMVAAQRAGIAGMRAQLDAFDQQLAVFERILEPLVEWSGTWARLEEAVGDLVRRDGGSPEEPGPDPDR</sequence>
<comment type="caution">
    <text evidence="1">The sequence shown here is derived from an EMBL/GenBank/DDBJ whole genome shotgun (WGS) entry which is preliminary data.</text>
</comment>
<organism evidence="1 2">
    <name type="scientific">Blastococcus goldschmidtiae</name>
    <dbReference type="NCBI Taxonomy" id="3075546"/>
    <lineage>
        <taxon>Bacteria</taxon>
        <taxon>Bacillati</taxon>
        <taxon>Actinomycetota</taxon>
        <taxon>Actinomycetes</taxon>
        <taxon>Geodermatophilales</taxon>
        <taxon>Geodermatophilaceae</taxon>
        <taxon>Blastococcus</taxon>
    </lineage>
</organism>
<evidence type="ECO:0000313" key="2">
    <source>
        <dbReference type="Proteomes" id="UP001183222"/>
    </source>
</evidence>
<keyword evidence="2" id="KW-1185">Reference proteome</keyword>
<proteinExistence type="predicted"/>
<dbReference type="Proteomes" id="UP001183222">
    <property type="component" value="Unassembled WGS sequence"/>
</dbReference>
<name>A0ABU2K583_9ACTN</name>
<gene>
    <name evidence="1" type="ORF">RM425_05485</name>
</gene>
<accession>A0ABU2K583</accession>
<dbReference type="EMBL" id="JAVREI010000002">
    <property type="protein sequence ID" value="MDT0275349.1"/>
    <property type="molecule type" value="Genomic_DNA"/>
</dbReference>
<evidence type="ECO:0000313" key="1">
    <source>
        <dbReference type="EMBL" id="MDT0275349.1"/>
    </source>
</evidence>
<dbReference type="RefSeq" id="WP_311344172.1">
    <property type="nucleotide sequence ID" value="NZ_JAVREI010000002.1"/>
</dbReference>
<reference evidence="2" key="1">
    <citation type="submission" date="2023-07" db="EMBL/GenBank/DDBJ databases">
        <title>30 novel species of actinomycetes from the DSMZ collection.</title>
        <authorList>
            <person name="Nouioui I."/>
        </authorList>
    </citation>
    <scope>NUCLEOTIDE SEQUENCE [LARGE SCALE GENOMIC DNA]</scope>
    <source>
        <strain evidence="2">DSM 46792</strain>
    </source>
</reference>
<protein>
    <submittedName>
        <fullName evidence="1">Uncharacterized protein</fullName>
    </submittedName>
</protein>